<name>A0ABT7F1W5_9RHOB</name>
<protein>
    <submittedName>
        <fullName evidence="2">Uncharacterized protein</fullName>
    </submittedName>
</protein>
<evidence type="ECO:0000256" key="1">
    <source>
        <dbReference type="SAM" id="SignalP"/>
    </source>
</evidence>
<keyword evidence="3" id="KW-1185">Reference proteome</keyword>
<accession>A0ABT7F1W5</accession>
<feature type="chain" id="PRO_5045408317" evidence="1">
    <location>
        <begin position="28"/>
        <end position="161"/>
    </location>
</feature>
<feature type="signal peptide" evidence="1">
    <location>
        <begin position="1"/>
        <end position="27"/>
    </location>
</feature>
<dbReference type="EMBL" id="JASNJD010000008">
    <property type="protein sequence ID" value="MDK3018449.1"/>
    <property type="molecule type" value="Genomic_DNA"/>
</dbReference>
<comment type="caution">
    <text evidence="2">The sequence shown here is derived from an EMBL/GenBank/DDBJ whole genome shotgun (WGS) entry which is preliminary data.</text>
</comment>
<keyword evidence="1" id="KW-0732">Signal</keyword>
<evidence type="ECO:0000313" key="2">
    <source>
        <dbReference type="EMBL" id="MDK3018449.1"/>
    </source>
</evidence>
<dbReference type="Proteomes" id="UP001243757">
    <property type="component" value="Unassembled WGS sequence"/>
</dbReference>
<evidence type="ECO:0000313" key="3">
    <source>
        <dbReference type="Proteomes" id="UP001243757"/>
    </source>
</evidence>
<dbReference type="RefSeq" id="WP_284481266.1">
    <property type="nucleotide sequence ID" value="NZ_JASNJD010000008.1"/>
</dbReference>
<reference evidence="2 3" key="1">
    <citation type="submission" date="2023-05" db="EMBL/GenBank/DDBJ databases">
        <title>Pseudodonghicola sp. nov.</title>
        <authorList>
            <person name="Huang J."/>
        </authorList>
    </citation>
    <scope>NUCLEOTIDE SEQUENCE [LARGE SCALE GENOMIC DNA]</scope>
    <source>
        <strain evidence="2 3">IC7</strain>
    </source>
</reference>
<sequence>MTRFSIAPTARAALIATALAVPSLGLAADSAPQADTTTSQEVRQEISEAFAAIGDYSAEQRDEALAAAREAMTRLDAEIDRRQDALRDGWSDMSEAARDKAREGLQQLQAARYRLSERYGALESGADSAWDDLKQGFAEAYDSLRDLWNDEGPAPEADSPK</sequence>
<dbReference type="SUPFAM" id="SSF58113">
    <property type="entry name" value="Apolipoprotein A-I"/>
    <property type="match status" value="1"/>
</dbReference>
<gene>
    <name evidence="2" type="ORF">QO033_12240</name>
</gene>
<proteinExistence type="predicted"/>
<organism evidence="2 3">
    <name type="scientific">Pseudodonghicola flavimaris</name>
    <dbReference type="NCBI Taxonomy" id="3050036"/>
    <lineage>
        <taxon>Bacteria</taxon>
        <taxon>Pseudomonadati</taxon>
        <taxon>Pseudomonadota</taxon>
        <taxon>Alphaproteobacteria</taxon>
        <taxon>Rhodobacterales</taxon>
        <taxon>Paracoccaceae</taxon>
        <taxon>Pseudodonghicola</taxon>
    </lineage>
</organism>